<dbReference type="InParanoid" id="A0A4Q1BJ72"/>
<comment type="caution">
    <text evidence="9">The sequence shown here is derived from an EMBL/GenBank/DDBJ whole genome shotgun (WGS) entry which is preliminary data.</text>
</comment>
<dbReference type="GO" id="GO:0005737">
    <property type="term" value="C:cytoplasm"/>
    <property type="evidence" value="ECO:0007669"/>
    <property type="project" value="UniProtKB-ARBA"/>
</dbReference>
<dbReference type="InterPro" id="IPR050422">
    <property type="entry name" value="X-Pro_aminopeptidase_P"/>
</dbReference>
<keyword evidence="9" id="KW-0031">Aminopeptidase</keyword>
<keyword evidence="9" id="KW-0645">Protease</keyword>
<keyword evidence="5" id="KW-0464">Manganese</keyword>
<evidence type="ECO:0000256" key="3">
    <source>
        <dbReference type="ARBA" id="ARBA00022723"/>
    </source>
</evidence>
<keyword evidence="3" id="KW-0479">Metal-binding</keyword>
<evidence type="ECO:0000313" key="9">
    <source>
        <dbReference type="EMBL" id="RXK37652.1"/>
    </source>
</evidence>
<dbReference type="EMBL" id="SDIL01000063">
    <property type="protein sequence ID" value="RXK37652.1"/>
    <property type="molecule type" value="Genomic_DNA"/>
</dbReference>
<dbReference type="STRING" id="5217.A0A4Q1BJ72"/>
<gene>
    <name evidence="9" type="ORF">M231_05064</name>
</gene>
<comment type="cofactor">
    <cofactor evidence="1">
        <name>Mn(2+)</name>
        <dbReference type="ChEBI" id="CHEBI:29035"/>
    </cofactor>
</comment>
<protein>
    <submittedName>
        <fullName evidence="9">Xaa-Pro aminopeptidase</fullName>
    </submittedName>
</protein>
<dbReference type="InterPro" id="IPR029149">
    <property type="entry name" value="Creatin/AminoP/Spt16_N"/>
</dbReference>
<dbReference type="InterPro" id="IPR033740">
    <property type="entry name" value="Pept_M24B"/>
</dbReference>
<dbReference type="Gene3D" id="3.40.350.10">
    <property type="entry name" value="Creatinase/prolidase N-terminal domain"/>
    <property type="match status" value="2"/>
</dbReference>
<dbReference type="Proteomes" id="UP000289152">
    <property type="component" value="Unassembled WGS sequence"/>
</dbReference>
<feature type="domain" description="Creatinase N-terminal" evidence="7">
    <location>
        <begin position="10"/>
        <end position="131"/>
    </location>
</feature>
<feature type="domain" description="Peptidase M24 C-terminal" evidence="8">
    <location>
        <begin position="557"/>
        <end position="621"/>
    </location>
</feature>
<evidence type="ECO:0000256" key="2">
    <source>
        <dbReference type="ARBA" id="ARBA00008766"/>
    </source>
</evidence>
<dbReference type="Pfam" id="PF00557">
    <property type="entry name" value="Peptidase_M24"/>
    <property type="match status" value="1"/>
</dbReference>
<keyword evidence="4" id="KW-0378">Hydrolase</keyword>
<sequence length="621" mass="70382">MTELDSLGKLRALRELMRERQLDVYIVPTEDAHSSEYIAPCDARRTYITSFTGSAGCAVITQDRALCWTDGRYFLQAEKQLGQGWSLMKQGMPDVLPWNQWLKQHASSSKIGIDPTLISCSEAMSLTTLLSAHTSRSSLFPVQENLIDVLWYSRPPRPANPVFRLEERFTGEALGQKLRSLREKLAKTGSPGMIVSQLDEVAWLFNLRGSDIPYNPVFFAYVILTPEECTLFIQPSSISETIREYLHANDVAVLDYEQLWSDGKEKQILGRALTQEESREEGLVKTDKVLIGGKTSWAAARAVGESNVEVQKSMIELAKSKKNATEIEGFRHCHIRDGAALVRYFAWLEETLHRGEKLTEYHAAQRLEEYRKENQWFMGLSFETISSTGSNAAVIHYAPSMENSAIMDVDQIYLCDSGAQYLDGTTDTTRTLHFGTPTDEERRAFTRVLQGHIAMDTMVFPQGTTGYIIDAIARRPLWSDGLDYRHSTGHGVGAFLNVHEGPQGIGLRPAYNDHPLLAGNVISNEPGYYADGKFGIRIENVMIVKPSDTRNNFGGKGYLEFERVTMCPIQTKLIQHHLLLEWERKWINEYHNEVLEKLTPLLEQFDDSRALAWLRRECQDI</sequence>
<dbReference type="SUPFAM" id="SSF53092">
    <property type="entry name" value="Creatinase/prolidase N-terminal domain"/>
    <property type="match status" value="1"/>
</dbReference>
<dbReference type="InterPro" id="IPR000994">
    <property type="entry name" value="Pept_M24"/>
</dbReference>
<dbReference type="FunFam" id="3.40.350.10:FF:000003">
    <property type="entry name" value="Xaa-pro aminopeptidase P"/>
    <property type="match status" value="1"/>
</dbReference>
<evidence type="ECO:0000259" key="7">
    <source>
        <dbReference type="Pfam" id="PF01321"/>
    </source>
</evidence>
<dbReference type="FunCoup" id="A0A4Q1BJ72">
    <property type="interactions" value="373"/>
</dbReference>
<dbReference type="GO" id="GO:0046872">
    <property type="term" value="F:metal ion binding"/>
    <property type="evidence" value="ECO:0007669"/>
    <property type="project" value="UniProtKB-KW"/>
</dbReference>
<name>A0A4Q1BJ72_TREME</name>
<dbReference type="Gene3D" id="3.90.230.10">
    <property type="entry name" value="Creatinase/methionine aminopeptidase superfamily"/>
    <property type="match status" value="1"/>
</dbReference>
<dbReference type="PANTHER" id="PTHR43763">
    <property type="entry name" value="XAA-PRO AMINOPEPTIDASE 1"/>
    <property type="match status" value="1"/>
</dbReference>
<feature type="domain" description="Peptidase M24" evidence="6">
    <location>
        <begin position="329"/>
        <end position="545"/>
    </location>
</feature>
<keyword evidence="10" id="KW-1185">Reference proteome</keyword>
<dbReference type="VEuPathDB" id="FungiDB:TREMEDRAFT_32810"/>
<dbReference type="Pfam" id="PF16188">
    <property type="entry name" value="Peptidase_M24_C"/>
    <property type="match status" value="1"/>
</dbReference>
<evidence type="ECO:0000256" key="4">
    <source>
        <dbReference type="ARBA" id="ARBA00022801"/>
    </source>
</evidence>
<dbReference type="AlphaFoldDB" id="A0A4Q1BJ72"/>
<dbReference type="SUPFAM" id="SSF55920">
    <property type="entry name" value="Creatinase/aminopeptidase"/>
    <property type="match status" value="1"/>
</dbReference>
<dbReference type="OrthoDB" id="9995434at2759"/>
<proteinExistence type="inferred from homology"/>
<dbReference type="InterPro" id="IPR000587">
    <property type="entry name" value="Creatinase_N"/>
</dbReference>
<dbReference type="Pfam" id="PF01321">
    <property type="entry name" value="Creatinase_N"/>
    <property type="match status" value="1"/>
</dbReference>
<dbReference type="PANTHER" id="PTHR43763:SF6">
    <property type="entry name" value="XAA-PRO AMINOPEPTIDASE 1"/>
    <property type="match status" value="1"/>
</dbReference>
<dbReference type="Pfam" id="PF16189">
    <property type="entry name" value="Creatinase_N_2"/>
    <property type="match status" value="1"/>
</dbReference>
<dbReference type="FunFam" id="3.90.230.10:FF:000007">
    <property type="entry name" value="Xaa-Pro aminopeptidase P"/>
    <property type="match status" value="1"/>
</dbReference>
<evidence type="ECO:0000256" key="5">
    <source>
        <dbReference type="ARBA" id="ARBA00023211"/>
    </source>
</evidence>
<reference evidence="9 10" key="1">
    <citation type="submission" date="2016-06" db="EMBL/GenBank/DDBJ databases">
        <title>Evolution of pathogenesis and genome organization in the Tremellales.</title>
        <authorList>
            <person name="Cuomo C."/>
            <person name="Litvintseva A."/>
            <person name="Heitman J."/>
            <person name="Chen Y."/>
            <person name="Sun S."/>
            <person name="Springer D."/>
            <person name="Dromer F."/>
            <person name="Young S."/>
            <person name="Zeng Q."/>
            <person name="Chapman S."/>
            <person name="Gujja S."/>
            <person name="Saif S."/>
            <person name="Birren B."/>
        </authorList>
    </citation>
    <scope>NUCLEOTIDE SEQUENCE [LARGE SCALE GENOMIC DNA]</scope>
    <source>
        <strain evidence="9 10">ATCC 28783</strain>
    </source>
</reference>
<dbReference type="InterPro" id="IPR032416">
    <property type="entry name" value="Peptidase_M24_C"/>
</dbReference>
<accession>A0A4Q1BJ72</accession>
<comment type="similarity">
    <text evidence="2">Belongs to the peptidase M24B family.</text>
</comment>
<organism evidence="9 10">
    <name type="scientific">Tremella mesenterica</name>
    <name type="common">Jelly fungus</name>
    <dbReference type="NCBI Taxonomy" id="5217"/>
    <lineage>
        <taxon>Eukaryota</taxon>
        <taxon>Fungi</taxon>
        <taxon>Dikarya</taxon>
        <taxon>Basidiomycota</taxon>
        <taxon>Agaricomycotina</taxon>
        <taxon>Tremellomycetes</taxon>
        <taxon>Tremellales</taxon>
        <taxon>Tremellaceae</taxon>
        <taxon>Tremella</taxon>
    </lineage>
</organism>
<dbReference type="GO" id="GO:0070006">
    <property type="term" value="F:metalloaminopeptidase activity"/>
    <property type="evidence" value="ECO:0007669"/>
    <property type="project" value="InterPro"/>
</dbReference>
<evidence type="ECO:0000259" key="6">
    <source>
        <dbReference type="Pfam" id="PF00557"/>
    </source>
</evidence>
<evidence type="ECO:0000256" key="1">
    <source>
        <dbReference type="ARBA" id="ARBA00001936"/>
    </source>
</evidence>
<dbReference type="CDD" id="cd01085">
    <property type="entry name" value="APP"/>
    <property type="match status" value="1"/>
</dbReference>
<dbReference type="InterPro" id="IPR036005">
    <property type="entry name" value="Creatinase/aminopeptidase-like"/>
</dbReference>
<evidence type="ECO:0000313" key="10">
    <source>
        <dbReference type="Proteomes" id="UP000289152"/>
    </source>
</evidence>
<evidence type="ECO:0000259" key="8">
    <source>
        <dbReference type="Pfam" id="PF16188"/>
    </source>
</evidence>